<proteinExistence type="inferred from homology"/>
<dbReference type="AlphaFoldDB" id="A0AAD7R6X0"/>
<feature type="domain" description="PAW" evidence="15">
    <location>
        <begin position="278"/>
        <end position="480"/>
    </location>
</feature>
<keyword evidence="7" id="KW-0963">Cytoplasm</keyword>
<dbReference type="InterPro" id="IPR002931">
    <property type="entry name" value="Transglutaminase-like"/>
</dbReference>
<dbReference type="Pfam" id="PF01841">
    <property type="entry name" value="Transglut_core"/>
    <property type="match status" value="1"/>
</dbReference>
<comment type="catalytic activity">
    <reaction evidence="1">
        <text>Hydrolysis of an N(4)-(acetyl-beta-D-glucosaminyl)asparagine residue in which the glucosamine residue may be further glycosylated, to yield a (substituted) N-acetyl-beta-D-glucosaminylamine and a peptide containing an aspartate residue.</text>
        <dbReference type="EC" id="3.5.1.52"/>
    </reaction>
</comment>
<evidence type="ECO:0000256" key="11">
    <source>
        <dbReference type="ARBA" id="ARBA00024870"/>
    </source>
</evidence>
<dbReference type="InterPro" id="IPR008979">
    <property type="entry name" value="Galactose-bd-like_sf"/>
</dbReference>
<keyword evidence="10" id="KW-0862">Zinc</keyword>
<evidence type="ECO:0000313" key="16">
    <source>
        <dbReference type="EMBL" id="KAJ8367353.1"/>
    </source>
</evidence>
<dbReference type="FunFam" id="2.60.120.1020:FF:000001">
    <property type="entry name" value="Peptide-N(4)-(N-acetyl-beta-glucosaminyl)asparagine amidase"/>
    <property type="match status" value="1"/>
</dbReference>
<evidence type="ECO:0000256" key="9">
    <source>
        <dbReference type="ARBA" id="ARBA00022801"/>
    </source>
</evidence>
<comment type="caution">
    <text evidence="16">The sequence shown here is derived from an EMBL/GenBank/DDBJ whole genome shotgun (WGS) entry which is preliminary data.</text>
</comment>
<evidence type="ECO:0000256" key="4">
    <source>
        <dbReference type="ARBA" id="ARBA00009390"/>
    </source>
</evidence>
<dbReference type="PROSITE" id="PS51398">
    <property type="entry name" value="PAW"/>
    <property type="match status" value="1"/>
</dbReference>
<dbReference type="SMART" id="SM00613">
    <property type="entry name" value="PAW"/>
    <property type="match status" value="1"/>
</dbReference>
<comment type="cofactor">
    <cofactor evidence="2">
        <name>Zn(2+)</name>
        <dbReference type="ChEBI" id="CHEBI:29105"/>
    </cofactor>
</comment>
<dbReference type="GO" id="GO:0046872">
    <property type="term" value="F:metal ion binding"/>
    <property type="evidence" value="ECO:0007669"/>
    <property type="project" value="UniProtKB-KW"/>
</dbReference>
<dbReference type="InterPro" id="IPR038765">
    <property type="entry name" value="Papain-like_cys_pep_sf"/>
</dbReference>
<dbReference type="Pfam" id="PF04721">
    <property type="entry name" value="PAW"/>
    <property type="match status" value="1"/>
</dbReference>
<dbReference type="InterPro" id="IPR006588">
    <property type="entry name" value="Peptide_N_glycanase_PAW_dom"/>
</dbReference>
<evidence type="ECO:0000256" key="1">
    <source>
        <dbReference type="ARBA" id="ARBA00001650"/>
    </source>
</evidence>
<comment type="function">
    <text evidence="11">Specifically deglycosylates the denatured form of N-linked glycoproteins in the cytoplasm and assists their proteasome-mediated degradation. Cleaves the beta-aspartyl-glucosamine (GlcNAc) of the glycan and the amide side chain of Asn, converting Asn to Asp. Prefers proteins containing high-mannose over those bearing complex type oligosaccharides. Can recognize misfolded proteins in the endoplasmic reticulum that are exported to the cytosol to be destroyed and deglycosylate them, while it has no activity toward native proteins. Deglycosylation is a prerequisite for subsequent proteasome-mediated degradation of some, but not all, misfolded glycoproteins.</text>
</comment>
<keyword evidence="17" id="KW-1185">Reference proteome</keyword>
<dbReference type="Gene3D" id="3.10.620.30">
    <property type="match status" value="1"/>
</dbReference>
<dbReference type="InterPro" id="IPR038680">
    <property type="entry name" value="PAW_sf"/>
</dbReference>
<comment type="similarity">
    <text evidence="4 14">Belongs to the transglutaminase-like superfamily. PNGase family.</text>
</comment>
<dbReference type="EC" id="3.5.1.52" evidence="5"/>
<dbReference type="FunFam" id="2.20.25.10:FF:000011">
    <property type="entry name" value="peptide-N(4)-(N-acetyl-beta- glucosaminyl)asparagine amidase"/>
    <property type="match status" value="1"/>
</dbReference>
<dbReference type="Gene3D" id="2.60.120.1020">
    <property type="entry name" value="Peptide N glycanase, PAW domain"/>
    <property type="match status" value="1"/>
</dbReference>
<name>A0AAD7R6X0_9TELE</name>
<keyword evidence="9" id="KW-0378">Hydrolase</keyword>
<dbReference type="Proteomes" id="UP001221898">
    <property type="component" value="Unassembled WGS sequence"/>
</dbReference>
<dbReference type="InterPro" id="IPR050883">
    <property type="entry name" value="PNGase"/>
</dbReference>
<dbReference type="GO" id="GO:0005634">
    <property type="term" value="C:nucleus"/>
    <property type="evidence" value="ECO:0007669"/>
    <property type="project" value="TreeGrafter"/>
</dbReference>
<dbReference type="GO" id="GO:0000224">
    <property type="term" value="F:peptide-N4-(N-acetyl-beta-glucosaminyl)asparagine amidase activity"/>
    <property type="evidence" value="ECO:0007669"/>
    <property type="project" value="UniProtKB-EC"/>
</dbReference>
<dbReference type="PANTHER" id="PTHR12143">
    <property type="entry name" value="PEPTIDE N-GLYCANASE PNGASE -RELATED"/>
    <property type="match status" value="1"/>
</dbReference>
<evidence type="ECO:0000256" key="7">
    <source>
        <dbReference type="ARBA" id="ARBA00022490"/>
    </source>
</evidence>
<evidence type="ECO:0000256" key="8">
    <source>
        <dbReference type="ARBA" id="ARBA00022723"/>
    </source>
</evidence>
<evidence type="ECO:0000256" key="14">
    <source>
        <dbReference type="PROSITE-ProRule" id="PRU00731"/>
    </source>
</evidence>
<dbReference type="GO" id="GO:0005829">
    <property type="term" value="C:cytosol"/>
    <property type="evidence" value="ECO:0007669"/>
    <property type="project" value="TreeGrafter"/>
</dbReference>
<dbReference type="Gene3D" id="2.20.25.10">
    <property type="match status" value="1"/>
</dbReference>
<dbReference type="EMBL" id="JAINUG010000483">
    <property type="protein sequence ID" value="KAJ8367353.1"/>
    <property type="molecule type" value="Genomic_DNA"/>
</dbReference>
<evidence type="ECO:0000313" key="17">
    <source>
        <dbReference type="Proteomes" id="UP001221898"/>
    </source>
</evidence>
<dbReference type="SMART" id="SM00460">
    <property type="entry name" value="TGc"/>
    <property type="match status" value="1"/>
</dbReference>
<sequence>MLYESPALQQKALACVPLPRLRANAQQRLLQAQEADPECSLDQEDMLLLELLGWFKGEFFSWVDCLPCERCGGPTKSAGALPPSHDDLRWDASRVEKHLCSACHTSTPFPRYNNPEKLLETRRGRCGEWANCFTLCCRAIGLEARYIWDSTDHVWTEVFSASQQRWLHCDSCENSCDKPLLYEVGWGKKLSYVLAFSREQVVDVTWRVPQTFQVVDVKHQEVLSRRGQVQEAWLRETIDGLNTEKQRSLSPERRRELLERLLVELVEFISPKTPKAGSLGGRVSGSLAWRAAREESGTAQKAEEFVFVPTETEKSEKLFHLQYSASGDRYHRVSSGGVELPGWRSGAWRQEALFRKEEHDWNMVYLAREQGSLSGRISWKFDCGSAGLKIRSVTVRALSQTFHSGRVCWTMCSGQDTIEFPGDGEVHAAPSFSGSTELIVEAELAGGEGESSWQHAQLFRQSLKEPKEPSLEILIALETASQPSAETSGP</sequence>
<dbReference type="GO" id="GO:0006516">
    <property type="term" value="P:glycoprotein catabolic process"/>
    <property type="evidence" value="ECO:0007669"/>
    <property type="project" value="InterPro"/>
</dbReference>
<evidence type="ECO:0000256" key="10">
    <source>
        <dbReference type="ARBA" id="ARBA00022833"/>
    </source>
</evidence>
<evidence type="ECO:0000256" key="5">
    <source>
        <dbReference type="ARBA" id="ARBA00012158"/>
    </source>
</evidence>
<keyword evidence="8" id="KW-0479">Metal-binding</keyword>
<evidence type="ECO:0000256" key="2">
    <source>
        <dbReference type="ARBA" id="ARBA00001947"/>
    </source>
</evidence>
<evidence type="ECO:0000256" key="12">
    <source>
        <dbReference type="ARBA" id="ARBA00029604"/>
    </source>
</evidence>
<dbReference type="SUPFAM" id="SSF49785">
    <property type="entry name" value="Galactose-binding domain-like"/>
    <property type="match status" value="1"/>
</dbReference>
<reference evidence="16" key="1">
    <citation type="journal article" date="2023" name="Science">
        <title>Genome structures resolve the early diversification of teleost fishes.</title>
        <authorList>
            <person name="Parey E."/>
            <person name="Louis A."/>
            <person name="Montfort J."/>
            <person name="Bouchez O."/>
            <person name="Roques C."/>
            <person name="Iampietro C."/>
            <person name="Lluch J."/>
            <person name="Castinel A."/>
            <person name="Donnadieu C."/>
            <person name="Desvignes T."/>
            <person name="Floi Bucao C."/>
            <person name="Jouanno E."/>
            <person name="Wen M."/>
            <person name="Mejri S."/>
            <person name="Dirks R."/>
            <person name="Jansen H."/>
            <person name="Henkel C."/>
            <person name="Chen W.J."/>
            <person name="Zahm M."/>
            <person name="Cabau C."/>
            <person name="Klopp C."/>
            <person name="Thompson A.W."/>
            <person name="Robinson-Rechavi M."/>
            <person name="Braasch I."/>
            <person name="Lecointre G."/>
            <person name="Bobe J."/>
            <person name="Postlethwait J.H."/>
            <person name="Berthelot C."/>
            <person name="Roest Crollius H."/>
            <person name="Guiguen Y."/>
        </authorList>
    </citation>
    <scope>NUCLEOTIDE SEQUENCE</scope>
    <source>
        <strain evidence="16">NC1722</strain>
    </source>
</reference>
<gene>
    <name evidence="16" type="ORF">AAFF_G00320520</name>
</gene>
<evidence type="ECO:0000256" key="13">
    <source>
        <dbReference type="ARBA" id="ARBA00032901"/>
    </source>
</evidence>
<evidence type="ECO:0000256" key="6">
    <source>
        <dbReference type="ARBA" id="ARBA00018546"/>
    </source>
</evidence>
<evidence type="ECO:0000259" key="15">
    <source>
        <dbReference type="PROSITE" id="PS51398"/>
    </source>
</evidence>
<dbReference type="SUPFAM" id="SSF54001">
    <property type="entry name" value="Cysteine proteinases"/>
    <property type="match status" value="1"/>
</dbReference>
<protein>
    <recommendedName>
        <fullName evidence="6">Peptide-N(4)-(N-acetyl-beta-glucosaminyl)asparagine amidase</fullName>
        <ecNumber evidence="5">3.5.1.52</ecNumber>
    </recommendedName>
    <alternativeName>
        <fullName evidence="12">N-glycanase 1</fullName>
    </alternativeName>
    <alternativeName>
        <fullName evidence="13">Peptide:N-glycanase</fullName>
    </alternativeName>
</protein>
<dbReference type="PANTHER" id="PTHR12143:SF19">
    <property type="entry name" value="PEPTIDE-N(4)-(N-ACETYL-BETA-GLUCOSAMINYL)ASPARAGINE AMIDASE"/>
    <property type="match status" value="1"/>
</dbReference>
<comment type="subcellular location">
    <subcellularLocation>
        <location evidence="3">Cytoplasm</location>
    </subcellularLocation>
</comment>
<accession>A0AAD7R6X0</accession>
<organism evidence="16 17">
    <name type="scientific">Aldrovandia affinis</name>
    <dbReference type="NCBI Taxonomy" id="143900"/>
    <lineage>
        <taxon>Eukaryota</taxon>
        <taxon>Metazoa</taxon>
        <taxon>Chordata</taxon>
        <taxon>Craniata</taxon>
        <taxon>Vertebrata</taxon>
        <taxon>Euteleostomi</taxon>
        <taxon>Actinopterygii</taxon>
        <taxon>Neopterygii</taxon>
        <taxon>Teleostei</taxon>
        <taxon>Notacanthiformes</taxon>
        <taxon>Halosauridae</taxon>
        <taxon>Aldrovandia</taxon>
    </lineage>
</organism>
<evidence type="ECO:0000256" key="3">
    <source>
        <dbReference type="ARBA" id="ARBA00004496"/>
    </source>
</evidence>